<evidence type="ECO:0000256" key="6">
    <source>
        <dbReference type="ARBA" id="ARBA00022946"/>
    </source>
</evidence>
<comment type="caution">
    <text evidence="13">The sequence shown here is derived from an EMBL/GenBank/DDBJ whole genome shotgun (WGS) entry which is preliminary data.</text>
</comment>
<dbReference type="OrthoDB" id="10251508at2759"/>
<dbReference type="AlphaFoldDB" id="A0A8H7ZGY2"/>
<keyword evidence="7 12" id="KW-1133">Transmembrane helix</keyword>
<dbReference type="InterPro" id="IPR039204">
    <property type="entry name" value="MRS2-like"/>
</dbReference>
<evidence type="ECO:0000256" key="7">
    <source>
        <dbReference type="ARBA" id="ARBA00022989"/>
    </source>
</evidence>
<evidence type="ECO:0000256" key="11">
    <source>
        <dbReference type="ARBA" id="ARBA00038721"/>
    </source>
</evidence>
<comment type="similarity">
    <text evidence="2 12">Belongs to the CorA metal ion transporter (MIT) (TC 1.A.35) family.</text>
</comment>
<keyword evidence="3 12" id="KW-0813">Transport</keyword>
<comment type="subcellular location">
    <subcellularLocation>
        <location evidence="1 12">Mitochondrion inner membrane</location>
        <topology evidence="1 12">Multi-pass membrane protein</topology>
    </subcellularLocation>
</comment>
<comment type="function">
    <text evidence="10">Mitochondrial inner membrane magnesium transporter required for mitochondrial magnesium homeostasis. Modulates the conductance of the MRS2 channel. Involved in the splicing of mRNA group II introns in mitochondria by affecting mitochondrial magnesium concentrations, which are critical for group II intron splicing.</text>
</comment>
<keyword evidence="5 12" id="KW-0460">Magnesium</keyword>
<evidence type="ECO:0000313" key="13">
    <source>
        <dbReference type="EMBL" id="KAG5419786.1"/>
    </source>
</evidence>
<comment type="subunit">
    <text evidence="11">Forms homooligomers. Interacts with MRS2.</text>
</comment>
<evidence type="ECO:0000256" key="8">
    <source>
        <dbReference type="ARBA" id="ARBA00023065"/>
    </source>
</evidence>
<keyword evidence="4 12" id="KW-0812">Transmembrane</keyword>
<keyword evidence="8 12" id="KW-0406">Ion transport</keyword>
<evidence type="ECO:0000256" key="3">
    <source>
        <dbReference type="ARBA" id="ARBA00022448"/>
    </source>
</evidence>
<dbReference type="Pfam" id="PF22099">
    <property type="entry name" value="MRS2-like"/>
    <property type="match status" value="1"/>
</dbReference>
<feature type="transmembrane region" description="Helical" evidence="12">
    <location>
        <begin position="382"/>
        <end position="402"/>
    </location>
</feature>
<dbReference type="EMBL" id="JAEOAQ010000002">
    <property type="protein sequence ID" value="KAG5419786.1"/>
    <property type="molecule type" value="Genomic_DNA"/>
</dbReference>
<dbReference type="Gene3D" id="1.20.58.340">
    <property type="entry name" value="Magnesium transport protein CorA, transmembrane region"/>
    <property type="match status" value="1"/>
</dbReference>
<dbReference type="Proteomes" id="UP000669133">
    <property type="component" value="Unassembled WGS sequence"/>
</dbReference>
<evidence type="ECO:0000256" key="10">
    <source>
        <dbReference type="ARBA" id="ARBA00037564"/>
    </source>
</evidence>
<keyword evidence="12" id="KW-0999">Mitochondrion inner membrane</keyword>
<keyword evidence="14" id="KW-1185">Reference proteome</keyword>
<evidence type="ECO:0000256" key="1">
    <source>
        <dbReference type="ARBA" id="ARBA00004448"/>
    </source>
</evidence>
<dbReference type="CDD" id="cd12823">
    <property type="entry name" value="Mrs2_Mfm1p-like"/>
    <property type="match status" value="1"/>
</dbReference>
<dbReference type="GO" id="GO:0015095">
    <property type="term" value="F:magnesium ion transmembrane transporter activity"/>
    <property type="evidence" value="ECO:0007669"/>
    <property type="project" value="TreeGrafter"/>
</dbReference>
<dbReference type="GeneID" id="93650295"/>
<evidence type="ECO:0000256" key="9">
    <source>
        <dbReference type="ARBA" id="ARBA00023136"/>
    </source>
</evidence>
<protein>
    <recommendedName>
        <fullName evidence="12">Magnesium transporter</fullName>
    </recommendedName>
</protein>
<dbReference type="GO" id="GO:0005743">
    <property type="term" value="C:mitochondrial inner membrane"/>
    <property type="evidence" value="ECO:0007669"/>
    <property type="project" value="UniProtKB-SubCell"/>
</dbReference>
<accession>A0A8H7ZGY2</accession>
<evidence type="ECO:0000256" key="2">
    <source>
        <dbReference type="ARBA" id="ARBA00009765"/>
    </source>
</evidence>
<reference evidence="13 14" key="1">
    <citation type="submission" date="2020-12" db="EMBL/GenBank/DDBJ databases">
        <title>Effect of drift, selection, and recombination on the evolution of hybrid genomes in Candida yeast pathogens.</title>
        <authorList>
            <person name="Mixao V."/>
            <person name="Ksiezopolska E."/>
            <person name="Saus E."/>
            <person name="Boekhout T."/>
            <person name="Gacser A."/>
            <person name="Gabaldon T."/>
        </authorList>
    </citation>
    <scope>NUCLEOTIDE SEQUENCE [LARGE SCALE GENOMIC DNA]</scope>
    <source>
        <strain evidence="13 14">BP57</strain>
    </source>
</reference>
<keyword evidence="6" id="KW-0809">Transit peptide</keyword>
<dbReference type="PANTHER" id="PTHR13890:SF0">
    <property type="entry name" value="MAGNESIUM TRANSPORTER MRS2 HOMOLOG, MITOCHONDRIAL"/>
    <property type="match status" value="1"/>
</dbReference>
<gene>
    <name evidence="13" type="ORF">I9W82_001666</name>
</gene>
<keyword evidence="9 12" id="KW-0472">Membrane</keyword>
<organism evidence="13 14">
    <name type="scientific">Candida metapsilosis</name>
    <dbReference type="NCBI Taxonomy" id="273372"/>
    <lineage>
        <taxon>Eukaryota</taxon>
        <taxon>Fungi</taxon>
        <taxon>Dikarya</taxon>
        <taxon>Ascomycota</taxon>
        <taxon>Saccharomycotina</taxon>
        <taxon>Pichiomycetes</taxon>
        <taxon>Debaryomycetaceae</taxon>
        <taxon>Candida/Lodderomyces clade</taxon>
        <taxon>Candida</taxon>
    </lineage>
</organism>
<evidence type="ECO:0000256" key="12">
    <source>
        <dbReference type="RuleBase" id="RU366042"/>
    </source>
</evidence>
<evidence type="ECO:0000256" key="4">
    <source>
        <dbReference type="ARBA" id="ARBA00022692"/>
    </source>
</evidence>
<dbReference type="Gene3D" id="2.40.128.330">
    <property type="match status" value="1"/>
</dbReference>
<proteinExistence type="inferred from homology"/>
<dbReference type="GO" id="GO:0045016">
    <property type="term" value="P:mitochondrial magnesium ion transmembrane transport"/>
    <property type="evidence" value="ECO:0007669"/>
    <property type="project" value="TreeGrafter"/>
</dbReference>
<feature type="transmembrane region" description="Helical" evidence="12">
    <location>
        <begin position="351"/>
        <end position="370"/>
    </location>
</feature>
<dbReference type="PANTHER" id="PTHR13890">
    <property type="entry name" value="RNA SPLICING PROTEIN MRS2, MITOCHONDRIAL"/>
    <property type="match status" value="1"/>
</dbReference>
<evidence type="ECO:0000256" key="5">
    <source>
        <dbReference type="ARBA" id="ARBA00022842"/>
    </source>
</evidence>
<keyword evidence="12" id="KW-0496">Mitochondrion</keyword>
<sequence length="421" mass="48148">MLPTIRHIIQKTAATNIPTTLLRHSVHAFATKSTQHKPKPKQRDSFEDLFIYKTLSSSKSQENELIKCTIFNSKGQMTHHGKEVPKSKFMKLYNLVPRDFRKLSKHTSTAVSASTSMVPSSTMHNIELVPSLVMRKNCIMLNLLNIRALIQKDQVTIFDSSSSVAHSVKYESHSQSQLLKLMENKLQETSSHNHQQVKHAHEEAEYYEFRALEAILIHVLSNLTTEMKVHKTILTNVLSGLDESIERYKLRYLLIQSKKLAQFQQKATLIRDLLEDLLERDDELNQMYLTDPRTGTNHAEIEMLLESYYKTSDEIVQTVENLRSQIKTTEEIINIVLDSNRNELMLLGLKFSTGLLSMGVALYLAALYGMNLENFIEESDGGFEFIVVVSSIALAVLLCVCVKKIKKVEKVTMMNFKGERR</sequence>
<dbReference type="RefSeq" id="XP_067548902.1">
    <property type="nucleotide sequence ID" value="XM_067690436.1"/>
</dbReference>
<name>A0A8H7ZGY2_9ASCO</name>
<evidence type="ECO:0000313" key="14">
    <source>
        <dbReference type="Proteomes" id="UP000669133"/>
    </source>
</evidence>